<proteinExistence type="inferred from homology"/>
<comment type="subcellular location">
    <subcellularLocation>
        <location evidence="1">Membrane</location>
        <topology evidence="1">Multi-pass membrane protein</topology>
    </subcellularLocation>
</comment>
<keyword evidence="6" id="KW-0406">Ion transport</keyword>
<evidence type="ECO:0000256" key="2">
    <source>
        <dbReference type="ARBA" id="ARBA00009904"/>
    </source>
</evidence>
<feature type="non-terminal residue" evidence="9">
    <location>
        <position position="1"/>
    </location>
</feature>
<feature type="transmembrane region" description="Helical" evidence="8">
    <location>
        <begin position="154"/>
        <end position="171"/>
    </location>
</feature>
<sequence>FFQKLSYISDKIKNMENEILKKEKELYNFAVRWLPVYQSVLSWINARLNLISAKNIIYETKYCFVIFGWLPSKDLERLKNAIADYCLEEIDIKELEITQADLDRIPVMLHNSTYFKPFSLFTRFLPLPSYTSFDPTIFIGIFLPVFFGMILGDMGYGIIILIISLAMIFLSKPDTIVSDAGKVFSVCAVYTIVFGFLYGEFFGSIGRHTFGLEPILVDREEEILTTAYLAVSIGVFHVLLGLALNSISSIRSKNLKSFITSLAMTVLIAASVVLFIVLFKWEKGLLSMSLIWIIVGLTVVLIILGGFIAPLEILKSMGNIISYVRIMAIGLASVMLAHVANMLSGKAGNIFLGIFIAVLLHLLNLMLGVFSPTIHSLRLNYVEFFSKFLESEGKGFKPLKK</sequence>
<protein>
    <submittedName>
        <fullName evidence="9">ATPase</fullName>
    </submittedName>
</protein>
<dbReference type="InterPro" id="IPR002490">
    <property type="entry name" value="V-ATPase_116kDa_su"/>
</dbReference>
<dbReference type="EMBL" id="VSIV01000367">
    <property type="protein sequence ID" value="TYB32409.1"/>
    <property type="molecule type" value="Genomic_DNA"/>
</dbReference>
<feature type="transmembrane region" description="Helical" evidence="8">
    <location>
        <begin position="183"/>
        <end position="203"/>
    </location>
</feature>
<dbReference type="AlphaFoldDB" id="A0A5D0MP49"/>
<accession>A0A5D0MP49</accession>
<feature type="transmembrane region" description="Helical" evidence="8">
    <location>
        <begin position="323"/>
        <end position="344"/>
    </location>
</feature>
<feature type="transmembrane region" description="Helical" evidence="8">
    <location>
        <begin position="257"/>
        <end position="278"/>
    </location>
</feature>
<dbReference type="GO" id="GO:0016471">
    <property type="term" value="C:vacuolar proton-transporting V-type ATPase complex"/>
    <property type="evidence" value="ECO:0007669"/>
    <property type="project" value="TreeGrafter"/>
</dbReference>
<reference evidence="9 10" key="1">
    <citation type="submission" date="2019-08" db="EMBL/GenBank/DDBJ databases">
        <title>Genomic characterization of a novel candidate phylum (ARYD3) from a high temperature, high salinity tertiary oil reservoir in north central Oklahoma, USA.</title>
        <authorList>
            <person name="Youssef N.H."/>
            <person name="Yadav A."/>
            <person name="Elshahed M.S."/>
        </authorList>
    </citation>
    <scope>NUCLEOTIDE SEQUENCE [LARGE SCALE GENOMIC DNA]</scope>
    <source>
        <strain evidence="9">ARYD1</strain>
    </source>
</reference>
<keyword evidence="4 8" id="KW-0812">Transmembrane</keyword>
<keyword evidence="5 8" id="KW-1133">Transmembrane helix</keyword>
<evidence type="ECO:0000313" key="10">
    <source>
        <dbReference type="Proteomes" id="UP000323337"/>
    </source>
</evidence>
<dbReference type="Pfam" id="PF01496">
    <property type="entry name" value="V_ATPase_I"/>
    <property type="match status" value="2"/>
</dbReference>
<organism evidence="9 10">
    <name type="scientific">Flexistipes sinusarabici</name>
    <dbReference type="NCBI Taxonomy" id="2352"/>
    <lineage>
        <taxon>Bacteria</taxon>
        <taxon>Pseudomonadati</taxon>
        <taxon>Deferribacterota</taxon>
        <taxon>Deferribacteres</taxon>
        <taxon>Deferribacterales</taxon>
        <taxon>Flexistipitaceae</taxon>
        <taxon>Flexistipes</taxon>
    </lineage>
</organism>
<gene>
    <name evidence="9" type="ORF">FXF49_11670</name>
</gene>
<keyword evidence="7 8" id="KW-0472">Membrane</keyword>
<evidence type="ECO:0000256" key="4">
    <source>
        <dbReference type="ARBA" id="ARBA00022692"/>
    </source>
</evidence>
<feature type="transmembrane region" description="Helical" evidence="8">
    <location>
        <begin position="350"/>
        <end position="370"/>
    </location>
</feature>
<dbReference type="RefSeq" id="WP_303702078.1">
    <property type="nucleotide sequence ID" value="NZ_VSIV01000367.1"/>
</dbReference>
<comment type="similarity">
    <text evidence="2">Belongs to the V-ATPase 116 kDa subunit family.</text>
</comment>
<dbReference type="PANTHER" id="PTHR11629">
    <property type="entry name" value="VACUOLAR PROTON ATPASES"/>
    <property type="match status" value="1"/>
</dbReference>
<evidence type="ECO:0000256" key="6">
    <source>
        <dbReference type="ARBA" id="ARBA00023065"/>
    </source>
</evidence>
<dbReference type="GO" id="GO:0007035">
    <property type="term" value="P:vacuolar acidification"/>
    <property type="evidence" value="ECO:0007669"/>
    <property type="project" value="TreeGrafter"/>
</dbReference>
<dbReference type="GO" id="GO:0033179">
    <property type="term" value="C:proton-transporting V-type ATPase, V0 domain"/>
    <property type="evidence" value="ECO:0007669"/>
    <property type="project" value="InterPro"/>
</dbReference>
<evidence type="ECO:0000256" key="5">
    <source>
        <dbReference type="ARBA" id="ARBA00022989"/>
    </source>
</evidence>
<comment type="caution">
    <text evidence="9">The sequence shown here is derived from an EMBL/GenBank/DDBJ whole genome shotgun (WGS) entry which is preliminary data.</text>
</comment>
<evidence type="ECO:0000256" key="3">
    <source>
        <dbReference type="ARBA" id="ARBA00022448"/>
    </source>
</evidence>
<dbReference type="PANTHER" id="PTHR11629:SF63">
    <property type="entry name" value="V-TYPE PROTON ATPASE SUBUNIT A"/>
    <property type="match status" value="1"/>
</dbReference>
<dbReference type="GO" id="GO:0046961">
    <property type="term" value="F:proton-transporting ATPase activity, rotational mechanism"/>
    <property type="evidence" value="ECO:0007669"/>
    <property type="project" value="InterPro"/>
</dbReference>
<evidence type="ECO:0000313" key="9">
    <source>
        <dbReference type="EMBL" id="TYB32409.1"/>
    </source>
</evidence>
<evidence type="ECO:0000256" key="1">
    <source>
        <dbReference type="ARBA" id="ARBA00004141"/>
    </source>
</evidence>
<dbReference type="Proteomes" id="UP000323337">
    <property type="component" value="Unassembled WGS sequence"/>
</dbReference>
<keyword evidence="3" id="KW-0813">Transport</keyword>
<evidence type="ECO:0000256" key="8">
    <source>
        <dbReference type="SAM" id="Phobius"/>
    </source>
</evidence>
<feature type="transmembrane region" description="Helical" evidence="8">
    <location>
        <begin position="290"/>
        <end position="311"/>
    </location>
</feature>
<dbReference type="GO" id="GO:0051117">
    <property type="term" value="F:ATPase binding"/>
    <property type="evidence" value="ECO:0007669"/>
    <property type="project" value="TreeGrafter"/>
</dbReference>
<feature type="transmembrane region" description="Helical" evidence="8">
    <location>
        <begin position="223"/>
        <end position="245"/>
    </location>
</feature>
<name>A0A5D0MP49_FLESI</name>
<evidence type="ECO:0000256" key="7">
    <source>
        <dbReference type="ARBA" id="ARBA00023136"/>
    </source>
</evidence>